<feature type="compositionally biased region" description="Acidic residues" evidence="11">
    <location>
        <begin position="308"/>
        <end position="322"/>
    </location>
</feature>
<dbReference type="EC" id="2.4.1.266" evidence="7"/>
<keyword evidence="6" id="KW-0460">Magnesium</keyword>
<keyword evidence="5" id="KW-0808">Transferase</keyword>
<evidence type="ECO:0000256" key="10">
    <source>
        <dbReference type="ARBA" id="ARBA00048997"/>
    </source>
</evidence>
<evidence type="ECO:0000313" key="13">
    <source>
        <dbReference type="EMBL" id="QEU11122.1"/>
    </source>
</evidence>
<comment type="similarity">
    <text evidence="3">Belongs to the glycosyltransferase 2 family.</text>
</comment>
<proteinExistence type="inferred from homology"/>
<dbReference type="InterPro" id="IPR001173">
    <property type="entry name" value="Glyco_trans_2-like"/>
</dbReference>
<evidence type="ECO:0000256" key="3">
    <source>
        <dbReference type="ARBA" id="ARBA00006739"/>
    </source>
</evidence>
<dbReference type="Gene3D" id="3.90.550.10">
    <property type="entry name" value="Spore Coat Polysaccharide Biosynthesis Protein SpsA, Chain A"/>
    <property type="match status" value="1"/>
</dbReference>
<evidence type="ECO:0000256" key="9">
    <source>
        <dbReference type="ARBA" id="ARBA00048689"/>
    </source>
</evidence>
<evidence type="ECO:0000256" key="5">
    <source>
        <dbReference type="ARBA" id="ARBA00022679"/>
    </source>
</evidence>
<dbReference type="EMBL" id="CP044108">
    <property type="protein sequence ID" value="QEU11122.1"/>
    <property type="molecule type" value="Genomic_DNA"/>
</dbReference>
<evidence type="ECO:0000256" key="8">
    <source>
        <dbReference type="ARBA" id="ARBA00040894"/>
    </source>
</evidence>
<dbReference type="Proteomes" id="UP000323865">
    <property type="component" value="Chromosome"/>
</dbReference>
<evidence type="ECO:0000256" key="7">
    <source>
        <dbReference type="ARBA" id="ARBA00039022"/>
    </source>
</evidence>
<evidence type="ECO:0000256" key="4">
    <source>
        <dbReference type="ARBA" id="ARBA00022676"/>
    </source>
</evidence>
<name>A0ABX6A2K9_9MICO</name>
<dbReference type="RefSeq" id="WP_126846921.1">
    <property type="nucleotide sequence ID" value="NZ_CP044108.1"/>
</dbReference>
<accession>A0ABX6A2K9</accession>
<comment type="catalytic activity">
    <reaction evidence="9">
        <text>(2R)-3-phosphoglycerate + UDP-alpha-D-glucose = (2R)-2-O-(alpha-D-glucopyranosyl)-3-phospho-glycerate + UDP + H(+)</text>
        <dbReference type="Rhea" id="RHEA:31319"/>
        <dbReference type="ChEBI" id="CHEBI:15378"/>
        <dbReference type="ChEBI" id="CHEBI:58223"/>
        <dbReference type="ChEBI" id="CHEBI:58272"/>
        <dbReference type="ChEBI" id="CHEBI:58885"/>
        <dbReference type="ChEBI" id="CHEBI:62600"/>
        <dbReference type="EC" id="2.4.1.266"/>
    </reaction>
    <physiologicalReaction direction="left-to-right" evidence="9">
        <dbReference type="Rhea" id="RHEA:31320"/>
    </physiologicalReaction>
</comment>
<feature type="region of interest" description="Disordered" evidence="11">
    <location>
        <begin position="254"/>
        <end position="322"/>
    </location>
</feature>
<evidence type="ECO:0000313" key="14">
    <source>
        <dbReference type="Proteomes" id="UP000323865"/>
    </source>
</evidence>
<gene>
    <name evidence="13" type="ORF">FOB48_01595</name>
</gene>
<reference evidence="13 14" key="1">
    <citation type="submission" date="2019-09" db="EMBL/GenBank/DDBJ databases">
        <title>FDA dAtabase for Regulatory Grade micrObial Sequences (FDA-ARGOS): Supporting development and validation of Infectious Disease Dx tests.</title>
        <authorList>
            <person name="Sciortino C."/>
            <person name="Tallon L."/>
            <person name="Sadzewicz L."/>
            <person name="Vavikolanu K."/>
            <person name="Mehta A."/>
            <person name="Aluvathingal J."/>
            <person name="Nadendla S."/>
            <person name="Nandy P."/>
            <person name="Geyer C."/>
            <person name="Yan Y."/>
            <person name="Sichtig H."/>
        </authorList>
    </citation>
    <scope>NUCLEOTIDE SEQUENCE [LARGE SCALE GENOMIC DNA]</scope>
    <source>
        <strain evidence="13 14">FDAARGOS_640</strain>
    </source>
</reference>
<comment type="cofactor">
    <cofactor evidence="2">
        <name>Mg(2+)</name>
        <dbReference type="ChEBI" id="CHEBI:18420"/>
    </cofactor>
</comment>
<feature type="compositionally biased region" description="Basic and acidic residues" evidence="11">
    <location>
        <begin position="274"/>
        <end position="288"/>
    </location>
</feature>
<dbReference type="InterPro" id="IPR029044">
    <property type="entry name" value="Nucleotide-diphossugar_trans"/>
</dbReference>
<dbReference type="PANTHER" id="PTHR48090:SF10">
    <property type="entry name" value="GLUCOSYL-3-PHOSPHOGLYCERATE SYNTHASE"/>
    <property type="match status" value="1"/>
</dbReference>
<comment type="catalytic activity">
    <reaction evidence="10">
        <text>an NDP-alpha-D-glucose + (2R)-3-phosphoglycerate = (2R)-2-O-(alpha-D-glucopyranosyl)-3-phospho-glycerate + a ribonucleoside 5'-diphosphate + H(+)</text>
        <dbReference type="Rhea" id="RHEA:47244"/>
        <dbReference type="ChEBI" id="CHEBI:15378"/>
        <dbReference type="ChEBI" id="CHEBI:57930"/>
        <dbReference type="ChEBI" id="CHEBI:58272"/>
        <dbReference type="ChEBI" id="CHEBI:62600"/>
        <dbReference type="ChEBI" id="CHEBI:76533"/>
        <dbReference type="EC" id="2.4.1.266"/>
    </reaction>
    <physiologicalReaction direction="left-to-right" evidence="10">
        <dbReference type="Rhea" id="RHEA:47245"/>
    </physiologicalReaction>
</comment>
<keyword evidence="14" id="KW-1185">Reference proteome</keyword>
<protein>
    <recommendedName>
        <fullName evidence="8">Glucosyl-3-phosphoglycerate synthase</fullName>
        <ecNumber evidence="7">2.4.1.266</ecNumber>
    </recommendedName>
</protein>
<dbReference type="PANTHER" id="PTHR48090">
    <property type="entry name" value="UNDECAPRENYL-PHOSPHATE 4-DEOXY-4-FORMAMIDO-L-ARABINOSE TRANSFERASE-RELATED"/>
    <property type="match status" value="1"/>
</dbReference>
<organism evidence="13 14">
    <name type="scientific">Dermabacter vaginalis</name>
    <dbReference type="NCBI Taxonomy" id="1630135"/>
    <lineage>
        <taxon>Bacteria</taxon>
        <taxon>Bacillati</taxon>
        <taxon>Actinomycetota</taxon>
        <taxon>Actinomycetes</taxon>
        <taxon>Micrococcales</taxon>
        <taxon>Dermabacteraceae</taxon>
        <taxon>Dermabacter</taxon>
    </lineage>
</organism>
<evidence type="ECO:0000256" key="11">
    <source>
        <dbReference type="SAM" id="MobiDB-lite"/>
    </source>
</evidence>
<evidence type="ECO:0000256" key="2">
    <source>
        <dbReference type="ARBA" id="ARBA00001946"/>
    </source>
</evidence>
<dbReference type="InterPro" id="IPR050256">
    <property type="entry name" value="Glycosyltransferase_2"/>
</dbReference>
<evidence type="ECO:0000256" key="6">
    <source>
        <dbReference type="ARBA" id="ARBA00022842"/>
    </source>
</evidence>
<comment type="cofactor">
    <cofactor evidence="1">
        <name>Mn(2+)</name>
        <dbReference type="ChEBI" id="CHEBI:29035"/>
    </cofactor>
</comment>
<keyword evidence="4" id="KW-0328">Glycosyltransferase</keyword>
<evidence type="ECO:0000259" key="12">
    <source>
        <dbReference type="Pfam" id="PF00535"/>
    </source>
</evidence>
<dbReference type="Pfam" id="PF00535">
    <property type="entry name" value="Glycos_transf_2"/>
    <property type="match status" value="1"/>
</dbReference>
<feature type="domain" description="Glycosyltransferase 2-like" evidence="12">
    <location>
        <begin position="19"/>
        <end position="150"/>
    </location>
</feature>
<sequence length="322" mass="34365">MSSVDAATFGEARPTRAAVVIPAKDEAERIEKTVAASLTIRGVDLVVVVDDGSSDATAALAKGAGAVVVRHRSNRGKAAAMATGARVVHMREETEHAEQRNEGGEPSPIEKSARALLFIDADMQESASGAQPLVDAVLEGNVDMAIAILPAQEGAAGMGLVVKTARNGIRKATGFETVQPLSGTRCITRETWDAVQPLADGWGVETGLTIDALHKGFWVKEIPAELTHRATGKDLRSQLHRASQLKDVMRALSKRRSLSPNDPLGEEGPVRALTGERPEAPEIVEKPPVKHFAVPSIEKNAQVRVSEESVEPVDEPREESEH</sequence>
<dbReference type="SUPFAM" id="SSF53448">
    <property type="entry name" value="Nucleotide-diphospho-sugar transferases"/>
    <property type="match status" value="1"/>
</dbReference>
<evidence type="ECO:0000256" key="1">
    <source>
        <dbReference type="ARBA" id="ARBA00001936"/>
    </source>
</evidence>